<dbReference type="Pfam" id="PF13581">
    <property type="entry name" value="HATPase_c_2"/>
    <property type="match status" value="1"/>
</dbReference>
<dbReference type="InterPro" id="IPR036890">
    <property type="entry name" value="HATPase_C_sf"/>
</dbReference>
<dbReference type="RefSeq" id="WP_349498000.1">
    <property type="nucleotide sequence ID" value="NZ_BSTJ01000007.1"/>
</dbReference>
<accession>A0A9W6RPN6</accession>
<keyword evidence="1" id="KW-0723">Serine/threonine-protein kinase</keyword>
<name>A0A9W6RPN6_9ACTN</name>
<evidence type="ECO:0000313" key="3">
    <source>
        <dbReference type="EMBL" id="GLY77665.1"/>
    </source>
</evidence>
<protein>
    <recommendedName>
        <fullName evidence="2">Histidine kinase/HSP90-like ATPase domain-containing protein</fullName>
    </recommendedName>
</protein>
<comment type="caution">
    <text evidence="3">The sequence shown here is derived from an EMBL/GenBank/DDBJ whole genome shotgun (WGS) entry which is preliminary data.</text>
</comment>
<dbReference type="AlphaFoldDB" id="A0A9W6RPN6"/>
<keyword evidence="1" id="KW-0808">Transferase</keyword>
<dbReference type="EMBL" id="BSTJ01000007">
    <property type="protein sequence ID" value="GLY77665.1"/>
    <property type="molecule type" value="Genomic_DNA"/>
</dbReference>
<dbReference type="InterPro" id="IPR050267">
    <property type="entry name" value="Anti-sigma-factor_SerPK"/>
</dbReference>
<keyword evidence="1" id="KW-0418">Kinase</keyword>
<dbReference type="PANTHER" id="PTHR35526">
    <property type="entry name" value="ANTI-SIGMA-F FACTOR RSBW-RELATED"/>
    <property type="match status" value="1"/>
</dbReference>
<sequence>MDRCNAPQFGLILHNSDNPLRQERCLPPFLASAGVARDFVASRLRLWGRSHQVDDGVQLVSEMFNNALIHAPSADYVVAVDWNGGRVRLEIWDSSPHRPIVLPIDFEQEHGRGMHLISALAESWGCHVATSGKCVWAILAGTPKTP</sequence>
<dbReference type="Gene3D" id="3.30.565.10">
    <property type="entry name" value="Histidine kinase-like ATPase, C-terminal domain"/>
    <property type="match status" value="1"/>
</dbReference>
<organism evidence="3 4">
    <name type="scientific">Actinoallomurus iriomotensis</name>
    <dbReference type="NCBI Taxonomy" id="478107"/>
    <lineage>
        <taxon>Bacteria</taxon>
        <taxon>Bacillati</taxon>
        <taxon>Actinomycetota</taxon>
        <taxon>Actinomycetes</taxon>
        <taxon>Streptosporangiales</taxon>
        <taxon>Thermomonosporaceae</taxon>
        <taxon>Actinoallomurus</taxon>
    </lineage>
</organism>
<dbReference type="SUPFAM" id="SSF55874">
    <property type="entry name" value="ATPase domain of HSP90 chaperone/DNA topoisomerase II/histidine kinase"/>
    <property type="match status" value="1"/>
</dbReference>
<evidence type="ECO:0000259" key="2">
    <source>
        <dbReference type="Pfam" id="PF13581"/>
    </source>
</evidence>
<evidence type="ECO:0000256" key="1">
    <source>
        <dbReference type="ARBA" id="ARBA00022527"/>
    </source>
</evidence>
<reference evidence="3" key="1">
    <citation type="submission" date="2023-03" db="EMBL/GenBank/DDBJ databases">
        <title>Actinoallomurus iriomotensis NBRC 103681.</title>
        <authorList>
            <person name="Ichikawa N."/>
            <person name="Sato H."/>
            <person name="Tonouchi N."/>
        </authorList>
    </citation>
    <scope>NUCLEOTIDE SEQUENCE</scope>
    <source>
        <strain evidence="3">NBRC 103681</strain>
    </source>
</reference>
<dbReference type="Proteomes" id="UP001165135">
    <property type="component" value="Unassembled WGS sequence"/>
</dbReference>
<proteinExistence type="predicted"/>
<evidence type="ECO:0000313" key="4">
    <source>
        <dbReference type="Proteomes" id="UP001165135"/>
    </source>
</evidence>
<feature type="domain" description="Histidine kinase/HSP90-like ATPase" evidence="2">
    <location>
        <begin position="31"/>
        <end position="138"/>
    </location>
</feature>
<dbReference type="GO" id="GO:0004674">
    <property type="term" value="F:protein serine/threonine kinase activity"/>
    <property type="evidence" value="ECO:0007669"/>
    <property type="project" value="UniProtKB-KW"/>
</dbReference>
<dbReference type="InterPro" id="IPR003594">
    <property type="entry name" value="HATPase_dom"/>
</dbReference>
<gene>
    <name evidence="3" type="ORF">Airi01_059320</name>
</gene>
<dbReference type="CDD" id="cd16936">
    <property type="entry name" value="HATPase_RsbW-like"/>
    <property type="match status" value="1"/>
</dbReference>
<dbReference type="PANTHER" id="PTHR35526:SF3">
    <property type="entry name" value="ANTI-SIGMA-F FACTOR RSBW"/>
    <property type="match status" value="1"/>
</dbReference>